<evidence type="ECO:0000313" key="3">
    <source>
        <dbReference type="Proteomes" id="UP000765509"/>
    </source>
</evidence>
<proteinExistence type="predicted"/>
<comment type="caution">
    <text evidence="2">The sequence shown here is derived from an EMBL/GenBank/DDBJ whole genome shotgun (WGS) entry which is preliminary data.</text>
</comment>
<reference evidence="2" key="1">
    <citation type="submission" date="2021-03" db="EMBL/GenBank/DDBJ databases">
        <title>Draft genome sequence of rust myrtle Austropuccinia psidii MF-1, a brazilian biotype.</title>
        <authorList>
            <person name="Quecine M.C."/>
            <person name="Pachon D.M.R."/>
            <person name="Bonatelli M.L."/>
            <person name="Correr F.H."/>
            <person name="Franceschini L.M."/>
            <person name="Leite T.F."/>
            <person name="Margarido G.R.A."/>
            <person name="Almeida C.A."/>
            <person name="Ferrarezi J.A."/>
            <person name="Labate C.A."/>
        </authorList>
    </citation>
    <scope>NUCLEOTIDE SEQUENCE</scope>
    <source>
        <strain evidence="2">MF-1</strain>
    </source>
</reference>
<feature type="compositionally biased region" description="Polar residues" evidence="1">
    <location>
        <begin position="73"/>
        <end position="83"/>
    </location>
</feature>
<dbReference type="Proteomes" id="UP000765509">
    <property type="component" value="Unassembled WGS sequence"/>
</dbReference>
<dbReference type="AlphaFoldDB" id="A0A9Q3DH85"/>
<organism evidence="2 3">
    <name type="scientific">Austropuccinia psidii MF-1</name>
    <dbReference type="NCBI Taxonomy" id="1389203"/>
    <lineage>
        <taxon>Eukaryota</taxon>
        <taxon>Fungi</taxon>
        <taxon>Dikarya</taxon>
        <taxon>Basidiomycota</taxon>
        <taxon>Pucciniomycotina</taxon>
        <taxon>Pucciniomycetes</taxon>
        <taxon>Pucciniales</taxon>
        <taxon>Sphaerophragmiaceae</taxon>
        <taxon>Austropuccinia</taxon>
    </lineage>
</organism>
<gene>
    <name evidence="2" type="ORF">O181_042874</name>
</gene>
<feature type="region of interest" description="Disordered" evidence="1">
    <location>
        <begin position="1"/>
        <end position="34"/>
    </location>
</feature>
<keyword evidence="3" id="KW-1185">Reference proteome</keyword>
<evidence type="ECO:0000256" key="1">
    <source>
        <dbReference type="SAM" id="MobiDB-lite"/>
    </source>
</evidence>
<dbReference type="EMBL" id="AVOT02017206">
    <property type="protein sequence ID" value="MBW0503159.1"/>
    <property type="molecule type" value="Genomic_DNA"/>
</dbReference>
<accession>A0A9Q3DH85</accession>
<name>A0A9Q3DH85_9BASI</name>
<sequence>MSSSSSPQQRREDQASRNQSTHQIILKPNLNPSSDLHLHHHQLIYRPAMMNFNRQDARNHLRQLLGHWDRSKPSISQSLQSKASHPHRRQNNHTQKLKNQFQNEHRQSKTSALTNSNCTLIKKTKLRNVLKANCYNFIKLLSKTMYNVR</sequence>
<evidence type="ECO:0000313" key="2">
    <source>
        <dbReference type="EMBL" id="MBW0503159.1"/>
    </source>
</evidence>
<feature type="region of interest" description="Disordered" evidence="1">
    <location>
        <begin position="72"/>
        <end position="93"/>
    </location>
</feature>
<protein>
    <submittedName>
        <fullName evidence="2">Uncharacterized protein</fullName>
    </submittedName>
</protein>